<keyword evidence="1" id="KW-1133">Transmembrane helix</keyword>
<feature type="transmembrane region" description="Helical" evidence="1">
    <location>
        <begin position="292"/>
        <end position="315"/>
    </location>
</feature>
<evidence type="ECO:0000313" key="3">
    <source>
        <dbReference type="EMBL" id="SKA94773.1"/>
    </source>
</evidence>
<dbReference type="GeneID" id="93338969"/>
<protein>
    <submittedName>
        <fullName evidence="3">Acyltransferase family protein</fullName>
    </submittedName>
</protein>
<organism evidence="3 4">
    <name type="scientific">Gemmiger formicilis</name>
    <dbReference type="NCBI Taxonomy" id="745368"/>
    <lineage>
        <taxon>Bacteria</taxon>
        <taxon>Bacillati</taxon>
        <taxon>Bacillota</taxon>
        <taxon>Clostridia</taxon>
        <taxon>Eubacteriales</taxon>
        <taxon>Gemmiger</taxon>
    </lineage>
</organism>
<dbReference type="PANTHER" id="PTHR36927">
    <property type="entry name" value="BLR4337 PROTEIN"/>
    <property type="match status" value="1"/>
</dbReference>
<dbReference type="InterPro" id="IPR050623">
    <property type="entry name" value="Glucan_succinyl_AcylTrfase"/>
</dbReference>
<accession>A0A1T4XZH9</accession>
<dbReference type="GO" id="GO:0016747">
    <property type="term" value="F:acyltransferase activity, transferring groups other than amino-acyl groups"/>
    <property type="evidence" value="ECO:0007669"/>
    <property type="project" value="InterPro"/>
</dbReference>
<proteinExistence type="predicted"/>
<dbReference type="InterPro" id="IPR002656">
    <property type="entry name" value="Acyl_transf_3_dom"/>
</dbReference>
<feature type="transmembrane region" description="Helical" evidence="1">
    <location>
        <begin position="223"/>
        <end position="241"/>
    </location>
</feature>
<dbReference type="Pfam" id="PF01757">
    <property type="entry name" value="Acyl_transf_3"/>
    <property type="match status" value="1"/>
</dbReference>
<feature type="transmembrane region" description="Helical" evidence="1">
    <location>
        <begin position="253"/>
        <end position="271"/>
    </location>
</feature>
<feature type="transmembrane region" description="Helical" evidence="1">
    <location>
        <begin position="87"/>
        <end position="105"/>
    </location>
</feature>
<gene>
    <name evidence="3" type="ORF">SAMN02745178_02534</name>
</gene>
<keyword evidence="1" id="KW-0472">Membrane</keyword>
<dbReference type="AlphaFoldDB" id="A0A1T4XZH9"/>
<dbReference type="EMBL" id="FUYF01000023">
    <property type="protein sequence ID" value="SKA94773.1"/>
    <property type="molecule type" value="Genomic_DNA"/>
</dbReference>
<feature type="transmembrane region" description="Helical" evidence="1">
    <location>
        <begin position="165"/>
        <end position="187"/>
    </location>
</feature>
<feature type="transmembrane region" description="Helical" evidence="1">
    <location>
        <begin position="193"/>
        <end position="211"/>
    </location>
</feature>
<keyword evidence="3" id="KW-0808">Transferase</keyword>
<name>A0A1T4XZH9_9FIRM</name>
<feature type="domain" description="Acyltransferase 3" evidence="2">
    <location>
        <begin position="4"/>
        <end position="310"/>
    </location>
</feature>
<feature type="transmembrane region" description="Helical" evidence="1">
    <location>
        <begin position="9"/>
        <end position="26"/>
    </location>
</feature>
<feature type="transmembrane region" description="Helical" evidence="1">
    <location>
        <begin position="46"/>
        <end position="66"/>
    </location>
</feature>
<dbReference type="PANTHER" id="PTHR36927:SF1">
    <property type="entry name" value="MDO-LIKE PROTEIN"/>
    <property type="match status" value="1"/>
</dbReference>
<keyword evidence="1" id="KW-0812">Transmembrane</keyword>
<feature type="transmembrane region" description="Helical" evidence="1">
    <location>
        <begin position="125"/>
        <end position="153"/>
    </location>
</feature>
<dbReference type="STRING" id="745368.SAMN02745178_02534"/>
<sequence>MRKYYLDNIRWATVLAVVFYHVLFMYNHTLTAGVVGAVTDFAGQDALQYLLYPWFMVVLFLVSGACTRYALDKRSAKAFLAERTRKLLVPSTLGLLVLGWAQGYFNMAFSGAFTNIPAGVPAPVLYLIMVLSGTGVLWTCHVLWVCALVLLAVRRIEGGRLLAKCAALPCWAVVLLGVAAWAAAQVLNTPVIAVYRFGIYLFSYLAGYYVFSQQAVVDALAHRAPILCGAAAVLGAAYLCRSRGLNYAEAPNVNSPLAIAYAWAACLAIFGGMKRWGDRTGRFAAFMTQHSFGLYICHYLALSAAAYGLVCCLRWRGVGVYLLSAAAAFGGGLALYAVLRRIPVVRYCVFGIQKEKNHVL</sequence>
<evidence type="ECO:0000313" key="4">
    <source>
        <dbReference type="Proteomes" id="UP000190286"/>
    </source>
</evidence>
<reference evidence="3 4" key="1">
    <citation type="submission" date="2017-02" db="EMBL/GenBank/DDBJ databases">
        <authorList>
            <person name="Peterson S.W."/>
        </authorList>
    </citation>
    <scope>NUCLEOTIDE SEQUENCE [LARGE SCALE GENOMIC DNA]</scope>
    <source>
        <strain evidence="3 4">ATCC 27749</strain>
    </source>
</reference>
<keyword evidence="3" id="KW-0012">Acyltransferase</keyword>
<keyword evidence="4" id="KW-1185">Reference proteome</keyword>
<evidence type="ECO:0000256" key="1">
    <source>
        <dbReference type="SAM" id="Phobius"/>
    </source>
</evidence>
<dbReference type="OrthoDB" id="355417at2"/>
<feature type="transmembrane region" description="Helical" evidence="1">
    <location>
        <begin position="321"/>
        <end position="339"/>
    </location>
</feature>
<dbReference type="RefSeq" id="WP_078785363.1">
    <property type="nucleotide sequence ID" value="NZ_FUYF01000023.1"/>
</dbReference>
<evidence type="ECO:0000259" key="2">
    <source>
        <dbReference type="Pfam" id="PF01757"/>
    </source>
</evidence>
<dbReference type="Proteomes" id="UP000190286">
    <property type="component" value="Unassembled WGS sequence"/>
</dbReference>